<feature type="region of interest" description="Disordered" evidence="1">
    <location>
        <begin position="309"/>
        <end position="328"/>
    </location>
</feature>
<protein>
    <recommendedName>
        <fullName evidence="3">ESX-1 secretion-associated protein EspA/EspE-like domain-containing protein</fullName>
    </recommendedName>
</protein>
<reference evidence="2" key="1">
    <citation type="submission" date="2019-05" db="EMBL/GenBank/DDBJ databases">
        <authorList>
            <person name="Naeem R."/>
            <person name="Antony C."/>
            <person name="Guan Q."/>
        </authorList>
    </citation>
    <scope>NUCLEOTIDE SEQUENCE</scope>
    <source>
        <strain evidence="2">2</strain>
    </source>
</reference>
<evidence type="ECO:0000313" key="2">
    <source>
        <dbReference type="EMBL" id="VTP03818.1"/>
    </source>
</evidence>
<sequence length="328" mass="34483">MSLDALVTEAGRALSAARRLFGAAPAEESLQLAQQVVTGRQAVAQAGQAATGNWQGGAAGTYIATNADQVQAFDRAVAADGLVGPALLSAGQAAAAGARNMDNLIVQTRFGVAALAPNSGSAGGQQELARYLHGQLNQANGLLQDFQQRATDIAATLRNVDYGNLTGHGRDSPAAPLDSHTWKPGDKRHKPYVAGRDGLGPPNYPGAPPWIEIGPRSGIFVRSDELPGVIVQSPQSLDPAPRYDNHGNRVPYVELGPNTGVWAPISDFPGAVILPPGSKQLPLYGYDEYLPGSGIFIWHDDLLPEPYNPYGPLGPPTQTYPQGGHRPR</sequence>
<dbReference type="EMBL" id="LR589175">
    <property type="protein sequence ID" value="VTP03818.1"/>
    <property type="molecule type" value="Genomic_DNA"/>
</dbReference>
<proteinExistence type="predicted"/>
<name>A0A653F2G0_9MYCO</name>
<evidence type="ECO:0000256" key="1">
    <source>
        <dbReference type="SAM" id="MobiDB-lite"/>
    </source>
</evidence>
<evidence type="ECO:0008006" key="3">
    <source>
        <dbReference type="Google" id="ProtNLM"/>
    </source>
</evidence>
<organism evidence="2">
    <name type="scientific">Mycobacterium riyadhense</name>
    <dbReference type="NCBI Taxonomy" id="486698"/>
    <lineage>
        <taxon>Bacteria</taxon>
        <taxon>Bacillati</taxon>
        <taxon>Actinomycetota</taxon>
        <taxon>Actinomycetes</taxon>
        <taxon>Mycobacteriales</taxon>
        <taxon>Mycobacteriaceae</taxon>
        <taxon>Mycobacterium</taxon>
    </lineage>
</organism>
<feature type="region of interest" description="Disordered" evidence="1">
    <location>
        <begin position="167"/>
        <end position="188"/>
    </location>
</feature>
<accession>A0A653F2G0</accession>
<dbReference type="AlphaFoldDB" id="A0A653F2G0"/>
<gene>
    <name evidence="2" type="ORF">BIN_B_05276</name>
</gene>